<dbReference type="EMBL" id="MHJH01000017">
    <property type="protein sequence ID" value="OGY64635.1"/>
    <property type="molecule type" value="Genomic_DNA"/>
</dbReference>
<evidence type="ECO:0000259" key="2">
    <source>
        <dbReference type="SMART" id="SM00479"/>
    </source>
</evidence>
<organism evidence="3 4">
    <name type="scientific">Candidatus Harrisonbacteria bacterium RIFCSPHIGHO2_12_FULL_48_16</name>
    <dbReference type="NCBI Taxonomy" id="1798405"/>
    <lineage>
        <taxon>Bacteria</taxon>
        <taxon>Candidatus Harrisoniibacteriota</taxon>
    </lineage>
</organism>
<proteinExistence type="predicted"/>
<dbReference type="InterPro" id="IPR012337">
    <property type="entry name" value="RNaseH-like_sf"/>
</dbReference>
<evidence type="ECO:0000313" key="3">
    <source>
        <dbReference type="EMBL" id="OGY64635.1"/>
    </source>
</evidence>
<dbReference type="Gene3D" id="3.30.420.10">
    <property type="entry name" value="Ribonuclease H-like superfamily/Ribonuclease H"/>
    <property type="match status" value="1"/>
</dbReference>
<dbReference type="PANTHER" id="PTHR30231:SF41">
    <property type="entry name" value="DNA POLYMERASE III SUBUNIT EPSILON"/>
    <property type="match status" value="1"/>
</dbReference>
<feature type="domain" description="Exonuclease" evidence="2">
    <location>
        <begin position="6"/>
        <end position="194"/>
    </location>
</feature>
<dbReference type="AlphaFoldDB" id="A0A1G1ZJE2"/>
<feature type="region of interest" description="Disordered" evidence="1">
    <location>
        <begin position="193"/>
        <end position="214"/>
    </location>
</feature>
<dbReference type="GO" id="GO:0008408">
    <property type="term" value="F:3'-5' exonuclease activity"/>
    <property type="evidence" value="ECO:0007669"/>
    <property type="project" value="TreeGrafter"/>
</dbReference>
<dbReference type="STRING" id="1798405.A3E64_02380"/>
<name>A0A1G1ZJE2_9BACT</name>
<dbReference type="Proteomes" id="UP000177174">
    <property type="component" value="Unassembled WGS sequence"/>
</dbReference>
<dbReference type="SUPFAM" id="SSF53098">
    <property type="entry name" value="Ribonuclease H-like"/>
    <property type="match status" value="1"/>
</dbReference>
<dbReference type="GO" id="GO:0003676">
    <property type="term" value="F:nucleic acid binding"/>
    <property type="evidence" value="ECO:0007669"/>
    <property type="project" value="InterPro"/>
</dbReference>
<accession>A0A1G1ZJE2</accession>
<dbReference type="InterPro" id="IPR013520">
    <property type="entry name" value="Ribonucl_H"/>
</dbReference>
<dbReference type="GO" id="GO:0005829">
    <property type="term" value="C:cytosol"/>
    <property type="evidence" value="ECO:0007669"/>
    <property type="project" value="TreeGrafter"/>
</dbReference>
<dbReference type="CDD" id="cd06127">
    <property type="entry name" value="DEDDh"/>
    <property type="match status" value="1"/>
</dbReference>
<evidence type="ECO:0000313" key="4">
    <source>
        <dbReference type="Proteomes" id="UP000177174"/>
    </source>
</evidence>
<dbReference type="PANTHER" id="PTHR30231">
    <property type="entry name" value="DNA POLYMERASE III SUBUNIT EPSILON"/>
    <property type="match status" value="1"/>
</dbReference>
<dbReference type="GO" id="GO:0045004">
    <property type="term" value="P:DNA replication proofreading"/>
    <property type="evidence" value="ECO:0007669"/>
    <property type="project" value="TreeGrafter"/>
</dbReference>
<dbReference type="SMART" id="SM00479">
    <property type="entry name" value="EXOIII"/>
    <property type="match status" value="1"/>
</dbReference>
<protein>
    <recommendedName>
        <fullName evidence="2">Exonuclease domain-containing protein</fullName>
    </recommendedName>
</protein>
<dbReference type="InterPro" id="IPR036397">
    <property type="entry name" value="RNaseH_sf"/>
</dbReference>
<dbReference type="Pfam" id="PF00929">
    <property type="entry name" value="RNase_T"/>
    <property type="match status" value="1"/>
</dbReference>
<sequence length="214" mass="23926">MFLRGRIAFTDLETTGLEKFKLLNPIVGDLVPWSEICEIGLVVADYKTLKIITTWNAKVKINYPHRIEPKAAMVNGYNENDWRHARELRDALKAYNGLTAGATFAAHNAMLDWGFLEIAFAREELTLELGGPIIDTLETARSITESKGYELDSFSLKNLAAFLRLEPEPLPHRALNGAMLAYRIFKALRELKPKQSHDPDSSPPDNSAAGCHSC</sequence>
<comment type="caution">
    <text evidence="3">The sequence shown here is derived from an EMBL/GenBank/DDBJ whole genome shotgun (WGS) entry which is preliminary data.</text>
</comment>
<reference evidence="3 4" key="1">
    <citation type="journal article" date="2016" name="Nat. Commun.">
        <title>Thousands of microbial genomes shed light on interconnected biogeochemical processes in an aquifer system.</title>
        <authorList>
            <person name="Anantharaman K."/>
            <person name="Brown C.T."/>
            <person name="Hug L.A."/>
            <person name="Sharon I."/>
            <person name="Castelle C.J."/>
            <person name="Probst A.J."/>
            <person name="Thomas B.C."/>
            <person name="Singh A."/>
            <person name="Wilkins M.J."/>
            <person name="Karaoz U."/>
            <person name="Brodie E.L."/>
            <person name="Williams K.H."/>
            <person name="Hubbard S.S."/>
            <person name="Banfield J.F."/>
        </authorList>
    </citation>
    <scope>NUCLEOTIDE SEQUENCE [LARGE SCALE GENOMIC DNA]</scope>
</reference>
<gene>
    <name evidence="3" type="ORF">A3E64_02380</name>
</gene>
<evidence type="ECO:0000256" key="1">
    <source>
        <dbReference type="SAM" id="MobiDB-lite"/>
    </source>
</evidence>